<reference evidence="2" key="1">
    <citation type="journal article" date="2012" name="PLoS ONE">
        <title>Gene sets for utilization of primary and secondary nutrition supplies in the distal gut of endangered iberian lynx.</title>
        <authorList>
            <person name="Alcaide M."/>
            <person name="Messina E."/>
            <person name="Richter M."/>
            <person name="Bargiela R."/>
            <person name="Peplies J."/>
            <person name="Huws S.A."/>
            <person name="Newbold C.J."/>
            <person name="Golyshin P.N."/>
            <person name="Simon M.A."/>
            <person name="Lopez G."/>
            <person name="Yakimov M.M."/>
            <person name="Ferrer M."/>
        </authorList>
    </citation>
    <scope>NUCLEOTIDE SEQUENCE</scope>
</reference>
<gene>
    <name evidence="2" type="ORF">EVA_22568</name>
</gene>
<evidence type="ECO:0000256" key="1">
    <source>
        <dbReference type="SAM" id="MobiDB-lite"/>
    </source>
</evidence>
<feature type="non-terminal residue" evidence="2">
    <location>
        <position position="27"/>
    </location>
</feature>
<organism evidence="2">
    <name type="scientific">gut metagenome</name>
    <dbReference type="NCBI Taxonomy" id="749906"/>
    <lineage>
        <taxon>unclassified sequences</taxon>
        <taxon>metagenomes</taxon>
        <taxon>organismal metagenomes</taxon>
    </lineage>
</organism>
<accession>J9BP12</accession>
<protein>
    <submittedName>
        <fullName evidence="2">Uncharacterized protein</fullName>
    </submittedName>
</protein>
<feature type="region of interest" description="Disordered" evidence="1">
    <location>
        <begin position="1"/>
        <end position="27"/>
    </location>
</feature>
<sequence>MRNRTYGGVRGRKTKVGRKLLRFPPTR</sequence>
<evidence type="ECO:0000313" key="2">
    <source>
        <dbReference type="EMBL" id="EJW89325.1"/>
    </source>
</evidence>
<name>J9BP12_9ZZZZ</name>
<comment type="caution">
    <text evidence="2">The sequence shown here is derived from an EMBL/GenBank/DDBJ whole genome shotgun (WGS) entry which is preliminary data.</text>
</comment>
<feature type="compositionally biased region" description="Basic residues" evidence="1">
    <location>
        <begin position="10"/>
        <end position="21"/>
    </location>
</feature>
<dbReference type="AlphaFoldDB" id="J9BP12"/>
<proteinExistence type="predicted"/>
<dbReference type="EMBL" id="AMCI01009542">
    <property type="protein sequence ID" value="EJW89325.1"/>
    <property type="molecule type" value="Genomic_DNA"/>
</dbReference>